<dbReference type="ESTHER" id="agaal-r9ptw5">
    <property type="family name" value="GTSAGmotif"/>
</dbReference>
<reference evidence="5" key="1">
    <citation type="journal article" date="2013" name="Genome Announc.">
        <title>Draft Genome Sequence of Agarivorans albus Strain MKT 106T, an Agarolytic Marine Bacterium.</title>
        <authorList>
            <person name="Yasuike M."/>
            <person name="Nakamura Y."/>
            <person name="Kai W."/>
            <person name="Fujiwara A."/>
            <person name="Fukui Y."/>
            <person name="Satomi M."/>
            <person name="Sano M."/>
        </authorList>
    </citation>
    <scope>NUCLEOTIDE SEQUENCE [LARGE SCALE GENOMIC DNA]</scope>
</reference>
<accession>R9PTW5</accession>
<name>R9PTW5_AGAAL</name>
<protein>
    <submittedName>
        <fullName evidence="5">Esterase</fullName>
    </submittedName>
</protein>
<comment type="caution">
    <text evidence="5">The sequence shown here is derived from an EMBL/GenBank/DDBJ whole genome shotgun (WGS) entry which is preliminary data.</text>
</comment>
<dbReference type="PANTHER" id="PTHR48081">
    <property type="entry name" value="AB HYDROLASE SUPERFAMILY PROTEIN C4A8.06C"/>
    <property type="match status" value="1"/>
</dbReference>
<dbReference type="EMBL" id="BARX01000023">
    <property type="protein sequence ID" value="GAD03131.1"/>
    <property type="molecule type" value="Genomic_DNA"/>
</dbReference>
<evidence type="ECO:0000313" key="6">
    <source>
        <dbReference type="Proteomes" id="UP000014461"/>
    </source>
</evidence>
<dbReference type="SUPFAM" id="SSF53474">
    <property type="entry name" value="alpha/beta-Hydrolases"/>
    <property type="match status" value="1"/>
</dbReference>
<dbReference type="RefSeq" id="WP_016402898.1">
    <property type="nucleotide sequence ID" value="NZ_BARX01000023.1"/>
</dbReference>
<keyword evidence="2" id="KW-0378">Hydrolase</keyword>
<keyword evidence="3" id="KW-0732">Signal</keyword>
<keyword evidence="6" id="KW-1185">Reference proteome</keyword>
<gene>
    <name evidence="5" type="ORF">AALB_3211</name>
</gene>
<comment type="similarity">
    <text evidence="1">Belongs to the 'GDXG' lipolytic enzyme family.</text>
</comment>
<dbReference type="STRING" id="1331007.AALB_3211"/>
<feature type="chain" id="PRO_5004478923" evidence="3">
    <location>
        <begin position="28"/>
        <end position="351"/>
    </location>
</feature>
<dbReference type="InterPro" id="IPR050300">
    <property type="entry name" value="GDXG_lipolytic_enzyme"/>
</dbReference>
<dbReference type="OrthoDB" id="9806180at2"/>
<feature type="domain" description="Alpha/beta hydrolase fold-3" evidence="4">
    <location>
        <begin position="124"/>
        <end position="322"/>
    </location>
</feature>
<organism evidence="5 6">
    <name type="scientific">Agarivorans albus MKT 106</name>
    <dbReference type="NCBI Taxonomy" id="1331007"/>
    <lineage>
        <taxon>Bacteria</taxon>
        <taxon>Pseudomonadati</taxon>
        <taxon>Pseudomonadota</taxon>
        <taxon>Gammaproteobacteria</taxon>
        <taxon>Alteromonadales</taxon>
        <taxon>Alteromonadaceae</taxon>
        <taxon>Agarivorans</taxon>
    </lineage>
</organism>
<dbReference type="AlphaFoldDB" id="R9PTW5"/>
<evidence type="ECO:0000256" key="3">
    <source>
        <dbReference type="SAM" id="SignalP"/>
    </source>
</evidence>
<dbReference type="Gene3D" id="3.40.50.1820">
    <property type="entry name" value="alpha/beta hydrolase"/>
    <property type="match status" value="1"/>
</dbReference>
<evidence type="ECO:0000256" key="1">
    <source>
        <dbReference type="ARBA" id="ARBA00010515"/>
    </source>
</evidence>
<evidence type="ECO:0000313" key="5">
    <source>
        <dbReference type="EMBL" id="GAD03131.1"/>
    </source>
</evidence>
<dbReference type="Pfam" id="PF07859">
    <property type="entry name" value="Abhydrolase_3"/>
    <property type="match status" value="1"/>
</dbReference>
<proteinExistence type="inferred from homology"/>
<dbReference type="InterPro" id="IPR029058">
    <property type="entry name" value="AB_hydrolase_fold"/>
</dbReference>
<feature type="signal peptide" evidence="3">
    <location>
        <begin position="1"/>
        <end position="27"/>
    </location>
</feature>
<sequence>MFNLKTFRSTTGVAALSLTLLSPSLLASQSSTQIRNTPTPIGVSSTMATIIENRQVSNSEVKAPDSTKAWLEVQQQLNSEFSKLALKAAESLPVSYQKKTIAGVDTFVVTPDKIDPRYADHYFMHLHGGAFVFGGEEAALREAIWMANGLNVKVISVDYRKPPLHPFPAAIDDAVAVWKEITRQQPANNTVLFGTSAGGNLTLATTLRLKELGLELPGALFAGTPATDLAHTSDSWHTLKGLDPLGSREGLIQGTFEIYVPSSDFNNPLVSPIYGDLSGFPPTLLISGTRDLLLSDTVRMHRALRAAEVTADLHIYDGQSHGDYMMGLFYDLPESDDALAELGSFFDTHLN</sequence>
<dbReference type="Proteomes" id="UP000014461">
    <property type="component" value="Unassembled WGS sequence"/>
</dbReference>
<dbReference type="GO" id="GO:0004806">
    <property type="term" value="F:triacylglycerol lipase activity"/>
    <property type="evidence" value="ECO:0007669"/>
    <property type="project" value="TreeGrafter"/>
</dbReference>
<evidence type="ECO:0000256" key="2">
    <source>
        <dbReference type="ARBA" id="ARBA00022801"/>
    </source>
</evidence>
<dbReference type="InterPro" id="IPR013094">
    <property type="entry name" value="AB_hydrolase_3"/>
</dbReference>
<evidence type="ECO:0000259" key="4">
    <source>
        <dbReference type="Pfam" id="PF07859"/>
    </source>
</evidence>
<dbReference type="PANTHER" id="PTHR48081:SF30">
    <property type="entry name" value="ACETYL-HYDROLASE LIPR-RELATED"/>
    <property type="match status" value="1"/>
</dbReference>